<gene>
    <name evidence="1" type="ORF">PMG11_11350</name>
</gene>
<dbReference type="AlphaFoldDB" id="A0A0F7U505"/>
<dbReference type="PANTHER" id="PTHR43881:SF1">
    <property type="entry name" value="GAMMA-GLUTAMYLTRANSPEPTIDASE (AFU_ORTHOLOGUE AFUA_4G13580)"/>
    <property type="match status" value="1"/>
</dbReference>
<dbReference type="PRINTS" id="PR01210">
    <property type="entry name" value="GGTRANSPTASE"/>
</dbReference>
<name>A0A0F7U505_PENBI</name>
<dbReference type="PANTHER" id="PTHR43881">
    <property type="entry name" value="GAMMA-GLUTAMYLTRANSPEPTIDASE (AFU_ORTHOLOGUE AFUA_4G13580)"/>
    <property type="match status" value="1"/>
</dbReference>
<proteinExistence type="predicted"/>
<dbReference type="OrthoDB" id="2015213at2759"/>
<protein>
    <submittedName>
        <fullName evidence="1">Putative Gamma-glutamyltranspeptidase family protein</fullName>
    </submittedName>
</protein>
<dbReference type="InterPro" id="IPR052896">
    <property type="entry name" value="GGT-like_enzyme"/>
</dbReference>
<reference evidence="2" key="1">
    <citation type="journal article" date="2015" name="Genome Announc.">
        <title>Draft genome sequence of the fungus Penicillium brasilianum MG11.</title>
        <authorList>
            <person name="Horn F."/>
            <person name="Linde J."/>
            <person name="Mattern D.J."/>
            <person name="Walther G."/>
            <person name="Guthke R."/>
            <person name="Brakhage A.A."/>
            <person name="Valiante V."/>
        </authorList>
    </citation>
    <scope>NUCLEOTIDE SEQUENCE [LARGE SCALE GENOMIC DNA]</scope>
    <source>
        <strain evidence="2">MG11</strain>
    </source>
</reference>
<evidence type="ECO:0000313" key="2">
    <source>
        <dbReference type="Proteomes" id="UP000042958"/>
    </source>
</evidence>
<accession>A0A0F7U505</accession>
<evidence type="ECO:0000313" key="1">
    <source>
        <dbReference type="EMBL" id="CEJ62865.1"/>
    </source>
</evidence>
<organism evidence="1 2">
    <name type="scientific">Penicillium brasilianum</name>
    <dbReference type="NCBI Taxonomy" id="104259"/>
    <lineage>
        <taxon>Eukaryota</taxon>
        <taxon>Fungi</taxon>
        <taxon>Dikarya</taxon>
        <taxon>Ascomycota</taxon>
        <taxon>Pezizomycotina</taxon>
        <taxon>Eurotiomycetes</taxon>
        <taxon>Eurotiomycetidae</taxon>
        <taxon>Eurotiales</taxon>
        <taxon>Aspergillaceae</taxon>
        <taxon>Penicillium</taxon>
    </lineage>
</organism>
<sequence length="112" mass="11981">MFCLFYDSATRKVHGLNGSGRAPMSLTLETARRRLAIPDHEPGNIPLNSVLAITTPGAAGAWVDTIERFGSGNLSLEHILKPAISLADDGFPVSEVSARLVSAVIDSYLDRC</sequence>
<dbReference type="STRING" id="104259.A0A0F7U505"/>
<keyword evidence="2" id="KW-1185">Reference proteome</keyword>
<dbReference type="SUPFAM" id="SSF56235">
    <property type="entry name" value="N-terminal nucleophile aminohydrolases (Ntn hydrolases)"/>
    <property type="match status" value="1"/>
</dbReference>
<dbReference type="InterPro" id="IPR029055">
    <property type="entry name" value="Ntn_hydrolases_N"/>
</dbReference>
<dbReference type="Proteomes" id="UP000042958">
    <property type="component" value="Unassembled WGS sequence"/>
</dbReference>
<dbReference type="Pfam" id="PF01019">
    <property type="entry name" value="G_glu_transpept"/>
    <property type="match status" value="1"/>
</dbReference>
<dbReference type="EMBL" id="CDHK01000027">
    <property type="protein sequence ID" value="CEJ62865.1"/>
    <property type="molecule type" value="Genomic_DNA"/>
</dbReference>